<feature type="non-terminal residue" evidence="1">
    <location>
        <position position="62"/>
    </location>
</feature>
<protein>
    <submittedName>
        <fullName evidence="1">Uncharacterized protein</fullName>
    </submittedName>
</protein>
<sequence length="62" mass="7309">MPGRCYLSSKQDSKDKSESLRTMYVLPRGMSFQCYRSHTLDYRNGSAFICYHYKQTEVDLCL</sequence>
<proteinExistence type="predicted"/>
<dbReference type="EMBL" id="BARV01005119">
    <property type="protein sequence ID" value="GAI11342.1"/>
    <property type="molecule type" value="Genomic_DNA"/>
</dbReference>
<dbReference type="AlphaFoldDB" id="X1KW80"/>
<comment type="caution">
    <text evidence="1">The sequence shown here is derived from an EMBL/GenBank/DDBJ whole genome shotgun (WGS) entry which is preliminary data.</text>
</comment>
<organism evidence="1">
    <name type="scientific">marine sediment metagenome</name>
    <dbReference type="NCBI Taxonomy" id="412755"/>
    <lineage>
        <taxon>unclassified sequences</taxon>
        <taxon>metagenomes</taxon>
        <taxon>ecological metagenomes</taxon>
    </lineage>
</organism>
<gene>
    <name evidence="1" type="ORF">S06H3_10846</name>
</gene>
<evidence type="ECO:0000313" key="1">
    <source>
        <dbReference type="EMBL" id="GAI11342.1"/>
    </source>
</evidence>
<reference evidence="1" key="1">
    <citation type="journal article" date="2014" name="Front. Microbiol.">
        <title>High frequency of phylogenetically diverse reductive dehalogenase-homologous genes in deep subseafloor sedimentary metagenomes.</title>
        <authorList>
            <person name="Kawai M."/>
            <person name="Futagami T."/>
            <person name="Toyoda A."/>
            <person name="Takaki Y."/>
            <person name="Nishi S."/>
            <person name="Hori S."/>
            <person name="Arai W."/>
            <person name="Tsubouchi T."/>
            <person name="Morono Y."/>
            <person name="Uchiyama I."/>
            <person name="Ito T."/>
            <person name="Fujiyama A."/>
            <person name="Inagaki F."/>
            <person name="Takami H."/>
        </authorList>
    </citation>
    <scope>NUCLEOTIDE SEQUENCE</scope>
    <source>
        <strain evidence="1">Expedition CK06-06</strain>
    </source>
</reference>
<accession>X1KW80</accession>
<name>X1KW80_9ZZZZ</name>